<dbReference type="InterPro" id="IPR055222">
    <property type="entry name" value="PRISE-like_Rossmann-fold"/>
</dbReference>
<evidence type="ECO:0000313" key="4">
    <source>
        <dbReference type="Proteomes" id="UP000237104"/>
    </source>
</evidence>
<dbReference type="RefSeq" id="WP_103431347.1">
    <property type="nucleotide sequence ID" value="NZ_PPXF01000049.1"/>
</dbReference>
<name>A0A2S3ZC54_9MICO</name>
<dbReference type="Gene3D" id="3.40.50.720">
    <property type="entry name" value="NAD(P)-binding Rossmann-like Domain"/>
    <property type="match status" value="1"/>
</dbReference>
<comment type="caution">
    <text evidence="3">The sequence shown here is derived from an EMBL/GenBank/DDBJ whole genome shotgun (WGS) entry which is preliminary data.</text>
</comment>
<feature type="region of interest" description="Disordered" evidence="1">
    <location>
        <begin position="1"/>
        <end position="26"/>
    </location>
</feature>
<dbReference type="InterPro" id="IPR036291">
    <property type="entry name" value="NAD(P)-bd_dom_sf"/>
</dbReference>
<evidence type="ECO:0000313" key="3">
    <source>
        <dbReference type="EMBL" id="POH63853.1"/>
    </source>
</evidence>
<dbReference type="AlphaFoldDB" id="A0A2S3ZC54"/>
<organism evidence="3 4">
    <name type="scientific">Cryobacterium zongtaii</name>
    <dbReference type="NCBI Taxonomy" id="1259217"/>
    <lineage>
        <taxon>Bacteria</taxon>
        <taxon>Bacillati</taxon>
        <taxon>Actinomycetota</taxon>
        <taxon>Actinomycetes</taxon>
        <taxon>Micrococcales</taxon>
        <taxon>Microbacteriaceae</taxon>
        <taxon>Cryobacterium</taxon>
    </lineage>
</organism>
<dbReference type="CDD" id="cd08948">
    <property type="entry name" value="5beta-POR_like_SDR_a"/>
    <property type="match status" value="1"/>
</dbReference>
<evidence type="ECO:0000256" key="1">
    <source>
        <dbReference type="SAM" id="MobiDB-lite"/>
    </source>
</evidence>
<dbReference type="PANTHER" id="PTHR32487">
    <property type="entry name" value="3-OXO-DELTA(4,5)-STEROID 5-BETA-REDUCTASE"/>
    <property type="match status" value="1"/>
</dbReference>
<feature type="domain" description="PRISE-like Rossmann-fold" evidence="2">
    <location>
        <begin position="90"/>
        <end position="377"/>
    </location>
</feature>
<dbReference type="SUPFAM" id="SSF51735">
    <property type="entry name" value="NAD(P)-binding Rossmann-fold domains"/>
    <property type="match status" value="1"/>
</dbReference>
<dbReference type="EMBL" id="PPXF01000049">
    <property type="protein sequence ID" value="POH63853.1"/>
    <property type="molecule type" value="Genomic_DNA"/>
</dbReference>
<dbReference type="OrthoDB" id="4392084at2"/>
<dbReference type="PANTHER" id="PTHR32487:SF0">
    <property type="entry name" value="3-OXO-DELTA(4,5)-STEROID 5-BETA-REDUCTASE"/>
    <property type="match status" value="1"/>
</dbReference>
<gene>
    <name evidence="3" type="ORF">C3B59_10745</name>
</gene>
<proteinExistence type="predicted"/>
<accession>A0A2S3ZC54</accession>
<sequence>MPISSEALPVPDPHTAGPTGTPSQPGRTALVAGASGIAGSALVDLLTAEGWSVIALSRTPVATRPGVIPVSADLRSVDSLRTALAPHAPTHVFFTAWLRQDTEAENIVVNSAMVRDLLSALADAPVQHVALMTGLKQYLGPFEAYGQGEVPDTPFHEDEPRLSVENFYYAQEDELWAAARARGFTWSVHRAHTVIGHAVGNAMNMGSTLAVYAAVCKELDRPFIFPGSETQWNGVTDMTDSGLLADQMVWAATTPAAADTAFNIVNGDTFRWRWLWPRLAAHFGVEPEGFAGAPRPLETQMTDAQPVWDRIVAGHGLVESDLTRLASWWHTDADLGRTMEVFADMGRSRAAGFTGYRNTEQAFLDLFARYRAERLIP</sequence>
<dbReference type="Proteomes" id="UP000237104">
    <property type="component" value="Unassembled WGS sequence"/>
</dbReference>
<dbReference type="Pfam" id="PF22917">
    <property type="entry name" value="PRISE"/>
    <property type="match status" value="1"/>
</dbReference>
<reference evidence="3 4" key="1">
    <citation type="submission" date="2018-01" db="EMBL/GenBank/DDBJ databases">
        <title>Cryobacterium sp. nov., from glaciers in China.</title>
        <authorList>
            <person name="Liu Q."/>
            <person name="Xin Y.-H."/>
        </authorList>
    </citation>
    <scope>NUCLEOTIDE SEQUENCE [LARGE SCALE GENOMIC DNA]</scope>
    <source>
        <strain evidence="3 4">TMB1-8</strain>
    </source>
</reference>
<protein>
    <submittedName>
        <fullName evidence="3">NAD-dependent dehydratase</fullName>
    </submittedName>
</protein>
<evidence type="ECO:0000259" key="2">
    <source>
        <dbReference type="Pfam" id="PF22917"/>
    </source>
</evidence>